<evidence type="ECO:0000256" key="4">
    <source>
        <dbReference type="SAM" id="MobiDB-lite"/>
    </source>
</evidence>
<dbReference type="InterPro" id="IPR013126">
    <property type="entry name" value="Hsp_70_fam"/>
</dbReference>
<dbReference type="GO" id="GO:0005524">
    <property type="term" value="F:ATP binding"/>
    <property type="evidence" value="ECO:0007669"/>
    <property type="project" value="UniProtKB-KW"/>
</dbReference>
<dbReference type="GO" id="GO:0140662">
    <property type="term" value="F:ATP-dependent protein folding chaperone"/>
    <property type="evidence" value="ECO:0007669"/>
    <property type="project" value="InterPro"/>
</dbReference>
<dbReference type="GeneID" id="120257471"/>
<name>A0AB40B0T1_DIOCR</name>
<dbReference type="Gene3D" id="3.30.420.40">
    <property type="match status" value="3"/>
</dbReference>
<dbReference type="Gene3D" id="3.90.640.10">
    <property type="entry name" value="Actin, Chain A, domain 4"/>
    <property type="match status" value="1"/>
</dbReference>
<dbReference type="SUPFAM" id="SSF53067">
    <property type="entry name" value="Actin-like ATPase domain"/>
    <property type="match status" value="2"/>
</dbReference>
<protein>
    <submittedName>
        <fullName evidence="6">Heat shock cognate 70 kDa protein-like</fullName>
    </submittedName>
</protein>
<proteinExistence type="inferred from homology"/>
<gene>
    <name evidence="6" type="primary">LOC120257471</name>
</gene>
<comment type="similarity">
    <text evidence="1">Belongs to the heat shock protein 70 family.</text>
</comment>
<feature type="region of interest" description="Disordered" evidence="4">
    <location>
        <begin position="1"/>
        <end position="38"/>
    </location>
</feature>
<keyword evidence="5" id="KW-1185">Reference proteome</keyword>
<keyword evidence="2" id="KW-0547">Nucleotide-binding</keyword>
<reference evidence="6" key="1">
    <citation type="submission" date="2025-08" db="UniProtKB">
        <authorList>
            <consortium name="RefSeq"/>
        </authorList>
    </citation>
    <scope>IDENTIFICATION</scope>
</reference>
<dbReference type="Proteomes" id="UP001515500">
    <property type="component" value="Unplaced"/>
</dbReference>
<accession>A0AB40B0T1</accession>
<keyword evidence="3" id="KW-0067">ATP-binding</keyword>
<dbReference type="FunFam" id="3.30.420.40:FF:000028">
    <property type="entry name" value="heat shock 70 kDa protein-like"/>
    <property type="match status" value="1"/>
</dbReference>
<dbReference type="RefSeq" id="XP_039120861.1">
    <property type="nucleotide sequence ID" value="XM_039264927.1"/>
</dbReference>
<evidence type="ECO:0000313" key="5">
    <source>
        <dbReference type="Proteomes" id="UP001515500"/>
    </source>
</evidence>
<dbReference type="AlphaFoldDB" id="A0AB40B0T1"/>
<sequence length="211" mass="23426">MPVARSDARRHGEKVASYNLGKHPAQGNPGTKGLETPSSQLSLRDATLGQDGSRTTSFHVAFTDTKRLISDAARNQLAMNSINTAFDANDEPTIVVQYKDEDKQFAAEEISSVVFIEMRERAQEFEELNMDLFRKCMELAEKRLTYAEMEKNSIYDVVLAGGSIRVPKAHQLLQDFFNGKEPCKSLNPDEVVSYGAVVQAFIMSGDGNEEV</sequence>
<dbReference type="Pfam" id="PF00012">
    <property type="entry name" value="HSP70"/>
    <property type="match status" value="1"/>
</dbReference>
<evidence type="ECO:0000313" key="6">
    <source>
        <dbReference type="RefSeq" id="XP_039120861.1"/>
    </source>
</evidence>
<feature type="compositionally biased region" description="Basic and acidic residues" evidence="4">
    <location>
        <begin position="1"/>
        <end position="14"/>
    </location>
</feature>
<evidence type="ECO:0000256" key="3">
    <source>
        <dbReference type="ARBA" id="ARBA00022840"/>
    </source>
</evidence>
<evidence type="ECO:0000256" key="2">
    <source>
        <dbReference type="ARBA" id="ARBA00022741"/>
    </source>
</evidence>
<organism evidence="5 6">
    <name type="scientific">Dioscorea cayennensis subsp. rotundata</name>
    <name type="common">White Guinea yam</name>
    <name type="synonym">Dioscorea rotundata</name>
    <dbReference type="NCBI Taxonomy" id="55577"/>
    <lineage>
        <taxon>Eukaryota</taxon>
        <taxon>Viridiplantae</taxon>
        <taxon>Streptophyta</taxon>
        <taxon>Embryophyta</taxon>
        <taxon>Tracheophyta</taxon>
        <taxon>Spermatophyta</taxon>
        <taxon>Magnoliopsida</taxon>
        <taxon>Liliopsida</taxon>
        <taxon>Dioscoreales</taxon>
        <taxon>Dioscoreaceae</taxon>
        <taxon>Dioscorea</taxon>
    </lineage>
</organism>
<evidence type="ECO:0000256" key="1">
    <source>
        <dbReference type="ARBA" id="ARBA00007381"/>
    </source>
</evidence>
<dbReference type="PANTHER" id="PTHR19375">
    <property type="entry name" value="HEAT SHOCK PROTEIN 70KDA"/>
    <property type="match status" value="1"/>
</dbReference>
<dbReference type="InterPro" id="IPR043129">
    <property type="entry name" value="ATPase_NBD"/>
</dbReference>